<dbReference type="NCBIfam" id="NF041518">
    <property type="entry name" value="choice_anch_Q"/>
    <property type="match status" value="1"/>
</dbReference>
<protein>
    <recommendedName>
        <fullName evidence="4">Parallel beta helix pectate lyase-like protein</fullName>
    </recommendedName>
</protein>
<evidence type="ECO:0000256" key="1">
    <source>
        <dbReference type="SAM" id="SignalP"/>
    </source>
</evidence>
<feature type="signal peptide" evidence="1">
    <location>
        <begin position="1"/>
        <end position="26"/>
    </location>
</feature>
<name>A0A839F244_9GAMM</name>
<dbReference type="EMBL" id="JACGXL010000005">
    <property type="protein sequence ID" value="MBA8889073.1"/>
    <property type="molecule type" value="Genomic_DNA"/>
</dbReference>
<keyword evidence="1" id="KW-0732">Signal</keyword>
<dbReference type="InterPro" id="IPR011050">
    <property type="entry name" value="Pectin_lyase_fold/virulence"/>
</dbReference>
<gene>
    <name evidence="2" type="ORF">FHW12_003309</name>
</gene>
<dbReference type="Proteomes" id="UP000550401">
    <property type="component" value="Unassembled WGS sequence"/>
</dbReference>
<proteinExistence type="predicted"/>
<dbReference type="InterPro" id="IPR059226">
    <property type="entry name" value="Choice_anch_Q_dom"/>
</dbReference>
<evidence type="ECO:0008006" key="4">
    <source>
        <dbReference type="Google" id="ProtNLM"/>
    </source>
</evidence>
<accession>A0A839F244</accession>
<dbReference type="RefSeq" id="WP_182532110.1">
    <property type="nucleotide sequence ID" value="NZ_JACGXL010000005.1"/>
</dbReference>
<dbReference type="AlphaFoldDB" id="A0A839F244"/>
<comment type="caution">
    <text evidence="2">The sequence shown here is derived from an EMBL/GenBank/DDBJ whole genome shotgun (WGS) entry which is preliminary data.</text>
</comment>
<evidence type="ECO:0000313" key="3">
    <source>
        <dbReference type="Proteomes" id="UP000550401"/>
    </source>
</evidence>
<sequence length="839" mass="85012">MSYPRSTGLSGLLLFVLLAFCAPVHATTVCVSSAVALKNALTAFDLQPDGSTYTIKVVQGTYPVGATLAQMYGEIGGGEVNLKLLGGYADGCGSRTPNPANTVLDGLDAAHSGIGFLMRGDSSALIEGITFTRFKGAGNVPYAESEVLLIDAEGSGSDAQVFEVRQCRFTHNSGQNIVRMSGAQLRFVNNLIWDSTLAQEAQGVDKGAFTVTLDADLDAAVTATNNTIVGTTGGPGMRIGTLITGDSGRLSEVTDNILWNNPSLDIQFTGGTDYVYPLTASYNLYATANANFPQSPTDLHSDPHFVDLANGNLHLASNSPAINKGAFLQLSGFPARDLAGGARVVGSRIDLGAYESSIDDSTTAIVTRTSDNGNNGSPTPGSLRAAIKAANAAAGPYTIRFNVAGSCPRLLSLAAPMLDVTGDVTIDGTTQAGWAPNTHYGAFDANLCFYVNGAGNANTPWALHVPSSAPASARLVVRGLGFAGFNDAAIKLEGGHAHSIAGNQFGAVAFTPANASAIRVTGNSGGAFIGGYDDEAAVNLVAGSSSSGIYLDNAAGGSVVANNVIGFQADGLVGGPNANGVYAFNSKNNVVQYNYIGNNLSSGVILSGSGSSGNRIQYNTIGMAYDGSPAGNGSAGVLVSFAAKDNTIGAPLNATWGGNLVVASAGAGVWISPSGGTGNSVLDNAFQGSSGLDIDLASVGPSANQATNPAAGPNALQNYPVLASATRDLVKGIEVVGGTLTSAPNTTYRLDLYYATVCSSAAAGRGLAQVPLMRTAVTTGALGSVPFTASVPFSWGGLPLGVISATVTDPAGNTSELGNCIGETDNDPIFADGFEDAHG</sequence>
<evidence type="ECO:0000313" key="2">
    <source>
        <dbReference type="EMBL" id="MBA8889073.1"/>
    </source>
</evidence>
<dbReference type="Gene3D" id="2.160.20.10">
    <property type="entry name" value="Single-stranded right-handed beta-helix, Pectin lyase-like"/>
    <property type="match status" value="1"/>
</dbReference>
<reference evidence="2 3" key="1">
    <citation type="submission" date="2020-07" db="EMBL/GenBank/DDBJ databases">
        <title>Genomic Encyclopedia of Type Strains, Phase IV (KMG-V): Genome sequencing to study the core and pangenomes of soil and plant-associated prokaryotes.</title>
        <authorList>
            <person name="Whitman W."/>
        </authorList>
    </citation>
    <scope>NUCLEOTIDE SEQUENCE [LARGE SCALE GENOMIC DNA]</scope>
    <source>
        <strain evidence="2 3">RH2WT43</strain>
    </source>
</reference>
<feature type="chain" id="PRO_5032521493" description="Parallel beta helix pectate lyase-like protein" evidence="1">
    <location>
        <begin position="27"/>
        <end position="839"/>
    </location>
</feature>
<dbReference type="SUPFAM" id="SSF51126">
    <property type="entry name" value="Pectin lyase-like"/>
    <property type="match status" value="2"/>
</dbReference>
<dbReference type="InterPro" id="IPR012334">
    <property type="entry name" value="Pectin_lyas_fold"/>
</dbReference>
<keyword evidence="3" id="KW-1185">Reference proteome</keyword>
<organism evidence="2 3">
    <name type="scientific">Dokdonella fugitiva</name>
    <dbReference type="NCBI Taxonomy" id="328517"/>
    <lineage>
        <taxon>Bacteria</taxon>
        <taxon>Pseudomonadati</taxon>
        <taxon>Pseudomonadota</taxon>
        <taxon>Gammaproteobacteria</taxon>
        <taxon>Lysobacterales</taxon>
        <taxon>Rhodanobacteraceae</taxon>
        <taxon>Dokdonella</taxon>
    </lineage>
</organism>